<dbReference type="EMBL" id="QQNH01000007">
    <property type="protein sequence ID" value="RDE09200.1"/>
    <property type="molecule type" value="Genomic_DNA"/>
</dbReference>
<protein>
    <submittedName>
        <fullName evidence="2">GNAT family N-acetyltransferase</fullName>
    </submittedName>
</protein>
<keyword evidence="2" id="KW-0808">Transferase</keyword>
<evidence type="ECO:0000313" key="3">
    <source>
        <dbReference type="Proteomes" id="UP000253759"/>
    </source>
</evidence>
<name>A0A369W778_9HYPH</name>
<comment type="caution">
    <text evidence="2">The sequence shown here is derived from an EMBL/GenBank/DDBJ whole genome shotgun (WGS) entry which is preliminary data.</text>
</comment>
<evidence type="ECO:0000313" key="2">
    <source>
        <dbReference type="EMBL" id="RDE09200.1"/>
    </source>
</evidence>
<dbReference type="InterPro" id="IPR000182">
    <property type="entry name" value="GNAT_dom"/>
</dbReference>
<evidence type="ECO:0000259" key="1">
    <source>
        <dbReference type="PROSITE" id="PS51186"/>
    </source>
</evidence>
<dbReference type="SUPFAM" id="SSF55729">
    <property type="entry name" value="Acyl-CoA N-acyltransferases (Nat)"/>
    <property type="match status" value="1"/>
</dbReference>
<dbReference type="PROSITE" id="PS51186">
    <property type="entry name" value="GNAT"/>
    <property type="match status" value="1"/>
</dbReference>
<keyword evidence="3" id="KW-1185">Reference proteome</keyword>
<reference evidence="3" key="1">
    <citation type="submission" date="2018-07" db="EMBL/GenBank/DDBJ databases">
        <authorList>
            <person name="Liu B.-T."/>
            <person name="Du Z."/>
        </authorList>
    </citation>
    <scope>NUCLEOTIDE SEQUENCE [LARGE SCALE GENOMIC DNA]</scope>
    <source>
        <strain evidence="3">XYN52</strain>
    </source>
</reference>
<dbReference type="GO" id="GO:0016747">
    <property type="term" value="F:acyltransferase activity, transferring groups other than amino-acyl groups"/>
    <property type="evidence" value="ECO:0007669"/>
    <property type="project" value="InterPro"/>
</dbReference>
<dbReference type="Proteomes" id="UP000253759">
    <property type="component" value="Unassembled WGS sequence"/>
</dbReference>
<dbReference type="InterPro" id="IPR016181">
    <property type="entry name" value="Acyl_CoA_acyltransferase"/>
</dbReference>
<dbReference type="AlphaFoldDB" id="A0A369W778"/>
<proteinExistence type="predicted"/>
<sequence>MAGNPSVVVDKILNSAWADHLFSVMKTAEREGQFSAHSIYPGRTRALLAFSGQGRDPADLVGFLTYILGEDDIPPAFMVNVLYVLPEHRRKGVAEQLMRSAIAMAVNVRSSDFSLHVKQDNSPMRGLLKKMNQNLNAQPFRYNLAVVPKYAA</sequence>
<gene>
    <name evidence="2" type="ORF">DVH29_06970</name>
</gene>
<feature type="domain" description="N-acetyltransferase" evidence="1">
    <location>
        <begin position="8"/>
        <end position="152"/>
    </location>
</feature>
<dbReference type="Pfam" id="PF00583">
    <property type="entry name" value="Acetyltransf_1"/>
    <property type="match status" value="1"/>
</dbReference>
<dbReference type="CDD" id="cd04301">
    <property type="entry name" value="NAT_SF"/>
    <property type="match status" value="1"/>
</dbReference>
<dbReference type="RefSeq" id="WP_147276025.1">
    <property type="nucleotide sequence ID" value="NZ_QQNH01000007.1"/>
</dbReference>
<accession>A0A369W778</accession>
<dbReference type="OrthoDB" id="3389160at2"/>
<dbReference type="Gene3D" id="3.40.630.30">
    <property type="match status" value="1"/>
</dbReference>
<organism evidence="2 3">
    <name type="scientific">Pelagibacterium lacus</name>
    <dbReference type="NCBI Taxonomy" id="2282655"/>
    <lineage>
        <taxon>Bacteria</taxon>
        <taxon>Pseudomonadati</taxon>
        <taxon>Pseudomonadota</taxon>
        <taxon>Alphaproteobacteria</taxon>
        <taxon>Hyphomicrobiales</taxon>
        <taxon>Devosiaceae</taxon>
        <taxon>Pelagibacterium</taxon>
    </lineage>
</organism>